<evidence type="ECO:0000313" key="3">
    <source>
        <dbReference type="Proteomes" id="UP000291334"/>
    </source>
</evidence>
<reference evidence="3 4" key="1">
    <citation type="submission" date="2018-06" db="EMBL/GenBank/DDBJ databases">
        <title>Three novel Pseudomonas species isolated from symptomatic oak.</title>
        <authorList>
            <person name="Bueno-Gonzalez V."/>
            <person name="Brady C."/>
        </authorList>
    </citation>
    <scope>NUCLEOTIDE SEQUENCE [LARGE SCALE GENOMIC DNA]</scope>
    <source>
        <strain evidence="2 3">P26B</strain>
        <strain evidence="1 4">P6B</strain>
    </source>
</reference>
<proteinExistence type="predicted"/>
<dbReference type="Proteomes" id="UP000293172">
    <property type="component" value="Unassembled WGS sequence"/>
</dbReference>
<sequence>MEELDLSPFPDSPRYVSLPRFAQLIGHGNDLSLVRAWVEAGELPVLTAGAHVLVDLHTLKARQADGPP</sequence>
<keyword evidence="3" id="KW-1185">Reference proteome</keyword>
<evidence type="ECO:0000313" key="2">
    <source>
        <dbReference type="EMBL" id="TBV03820.1"/>
    </source>
</evidence>
<dbReference type="EMBL" id="QJUM01000018">
    <property type="protein sequence ID" value="TBV03820.1"/>
    <property type="molecule type" value="Genomic_DNA"/>
</dbReference>
<comment type="caution">
    <text evidence="1">The sequence shown here is derived from an EMBL/GenBank/DDBJ whole genome shotgun (WGS) entry which is preliminary data.</text>
</comment>
<dbReference type="RefSeq" id="WP_131176350.1">
    <property type="nucleotide sequence ID" value="NZ_QJUL01000008.1"/>
</dbReference>
<dbReference type="OrthoDB" id="7013246at2"/>
<evidence type="ECO:0000313" key="1">
    <source>
        <dbReference type="EMBL" id="TBU95439.1"/>
    </source>
</evidence>
<accession>A0A4Q9R4R6</accession>
<protein>
    <recommendedName>
        <fullName evidence="5">DNA-binding protein</fullName>
    </recommendedName>
</protein>
<dbReference type="AlphaFoldDB" id="A0A4Q9R4R6"/>
<dbReference type="EMBL" id="QJUL01000008">
    <property type="protein sequence ID" value="TBU95439.1"/>
    <property type="molecule type" value="Genomic_DNA"/>
</dbReference>
<evidence type="ECO:0008006" key="5">
    <source>
        <dbReference type="Google" id="ProtNLM"/>
    </source>
</evidence>
<name>A0A4Q9R4R6_9GAMM</name>
<dbReference type="Proteomes" id="UP000291334">
    <property type="component" value="Unassembled WGS sequence"/>
</dbReference>
<evidence type="ECO:0000313" key="4">
    <source>
        <dbReference type="Proteomes" id="UP000293172"/>
    </source>
</evidence>
<organism evidence="1 4">
    <name type="scientific">Phytopseudomonas dryadis</name>
    <dbReference type="NCBI Taxonomy" id="2487520"/>
    <lineage>
        <taxon>Bacteria</taxon>
        <taxon>Pseudomonadati</taxon>
        <taxon>Pseudomonadota</taxon>
        <taxon>Gammaproteobacteria</taxon>
        <taxon>Pseudomonadales</taxon>
        <taxon>Pseudomonadaceae</taxon>
        <taxon>Phytopseudomonas</taxon>
    </lineage>
</organism>
<gene>
    <name evidence="2" type="ORF">DNK34_15950</name>
    <name evidence="1" type="ORF">DNK44_07730</name>
</gene>